<evidence type="ECO:0000313" key="2">
    <source>
        <dbReference type="EMBL" id="PEG31305.1"/>
    </source>
</evidence>
<organism evidence="2 3">
    <name type="scientific">Clostridium neonatale</name>
    <dbReference type="NCBI Taxonomy" id="137838"/>
    <lineage>
        <taxon>Bacteria</taxon>
        <taxon>Bacillati</taxon>
        <taxon>Bacillota</taxon>
        <taxon>Clostridia</taxon>
        <taxon>Eubacteriales</taxon>
        <taxon>Clostridiaceae</taxon>
        <taxon>Clostridium</taxon>
    </lineage>
</organism>
<dbReference type="STRING" id="137838.GCA_001458595_02708"/>
<dbReference type="AlphaFoldDB" id="A0A2A7MHY0"/>
<dbReference type="EMBL" id="PDCJ01000001">
    <property type="protein sequence ID" value="PEG31305.1"/>
    <property type="molecule type" value="Genomic_DNA"/>
</dbReference>
<keyword evidence="3" id="KW-1185">Reference proteome</keyword>
<accession>A0A2A7MHY0</accession>
<name>A0A2A7MHY0_9CLOT</name>
<dbReference type="Proteomes" id="UP000220840">
    <property type="component" value="Unassembled WGS sequence"/>
</dbReference>
<keyword evidence="1" id="KW-0472">Membrane</keyword>
<evidence type="ECO:0000256" key="1">
    <source>
        <dbReference type="SAM" id="Phobius"/>
    </source>
</evidence>
<sequence>MILYIMIKKREIFKNHIQYNNNAANFKYFNEKMIIMKKFIFIFFINIFIKISMFIKSLDFKEK</sequence>
<feature type="transmembrane region" description="Helical" evidence="1">
    <location>
        <begin position="39"/>
        <end position="58"/>
    </location>
</feature>
<evidence type="ECO:0000313" key="3">
    <source>
        <dbReference type="Proteomes" id="UP000220840"/>
    </source>
</evidence>
<gene>
    <name evidence="2" type="ORF">CQ394_06190</name>
</gene>
<protein>
    <submittedName>
        <fullName evidence="2">Uncharacterized protein</fullName>
    </submittedName>
</protein>
<keyword evidence="1" id="KW-0812">Transmembrane</keyword>
<comment type="caution">
    <text evidence="2">The sequence shown here is derived from an EMBL/GenBank/DDBJ whole genome shotgun (WGS) entry which is preliminary data.</text>
</comment>
<proteinExistence type="predicted"/>
<reference evidence="2 3" key="1">
    <citation type="submission" date="2017-10" db="EMBL/GenBank/DDBJ databases">
        <title>Effective Description of Clostridium neonatale sp. nov. linked to necrotizing enterocolitis in neonates and a clarification of species assignable to the genus Clostridium (Prazmowski 1880) emend. Lawson and Rainey 2016.</title>
        <authorList>
            <person name="Bernard K."/>
            <person name="Burdz T."/>
            <person name="Wiebe D."/>
            <person name="Balcewich B."/>
            <person name="Alfa M."/>
            <person name="Bernier A.-M."/>
        </authorList>
    </citation>
    <scope>NUCLEOTIDE SEQUENCE [LARGE SCALE GENOMIC DNA]</scope>
    <source>
        <strain evidence="2 3">LCDC99A005</strain>
    </source>
</reference>
<keyword evidence="1" id="KW-1133">Transmembrane helix</keyword>